<keyword evidence="4 10" id="KW-0812">Transmembrane</keyword>
<evidence type="ECO:0000256" key="10">
    <source>
        <dbReference type="PROSITE-ProRule" id="PRU00282"/>
    </source>
</evidence>
<evidence type="ECO:0000256" key="1">
    <source>
        <dbReference type="ARBA" id="ARBA00004448"/>
    </source>
</evidence>
<evidence type="ECO:0000256" key="9">
    <source>
        <dbReference type="ARBA" id="ARBA00023136"/>
    </source>
</evidence>
<sequence>MDFAIAGSAAVCAGFFTNPLEVLKTRIQLQGELKKKGQHAVHYKNILHAGYVVAKNDGVFALQKGLIPALGVQLIMNGLRLGTYQFGDSRGLIKDTQGNIVFYKSVIIGGIGGVLGQFLASPLFMIKTHLQAQAVESIAVGHQHHHEGTWKALKKIFKQYGIKGLFRGAGASVPRAFVGSTSQLTSFAYAKQLLNHYNVLPNSAYTKSFLASMVGGVAISVMMTPFDLICTRLYNQGVDAQGRGLLYKGYVDCIRKIYKSEGFFGFYKGLGPNYVRLGPHTVLCLMFWDFFKDVHQHYWLMQNELL</sequence>
<feature type="repeat" description="Solcar" evidence="10">
    <location>
        <begin position="1"/>
        <end position="90"/>
    </location>
</feature>
<dbReference type="InterPro" id="IPR051508">
    <property type="entry name" value="Mito_Carrier_Antiporter"/>
</dbReference>
<evidence type="ECO:0000256" key="7">
    <source>
        <dbReference type="ARBA" id="ARBA00022989"/>
    </source>
</evidence>
<dbReference type="GO" id="GO:0005743">
    <property type="term" value="C:mitochondrial inner membrane"/>
    <property type="evidence" value="ECO:0007669"/>
    <property type="project" value="UniProtKB-SubCell"/>
</dbReference>
<keyword evidence="3 11" id="KW-0813">Transport</keyword>
<proteinExistence type="inferred from homology"/>
<dbReference type="Proteomes" id="UP000801492">
    <property type="component" value="Unassembled WGS sequence"/>
</dbReference>
<feature type="repeat" description="Solcar" evidence="10">
    <location>
        <begin position="203"/>
        <end position="294"/>
    </location>
</feature>
<evidence type="ECO:0000256" key="3">
    <source>
        <dbReference type="ARBA" id="ARBA00022448"/>
    </source>
</evidence>
<accession>A0A8K0CBJ0</accession>
<dbReference type="Gene3D" id="1.50.40.10">
    <property type="entry name" value="Mitochondrial carrier domain"/>
    <property type="match status" value="1"/>
</dbReference>
<evidence type="ECO:0000313" key="12">
    <source>
        <dbReference type="EMBL" id="KAF2880645.1"/>
    </source>
</evidence>
<comment type="subcellular location">
    <subcellularLocation>
        <location evidence="1">Mitochondrion inner membrane</location>
        <topology evidence="1">Multi-pass membrane protein</topology>
    </subcellularLocation>
</comment>
<feature type="repeat" description="Solcar" evidence="10">
    <location>
        <begin position="100"/>
        <end position="193"/>
    </location>
</feature>
<dbReference type="Pfam" id="PF00153">
    <property type="entry name" value="Mito_carr"/>
    <property type="match status" value="3"/>
</dbReference>
<reference evidence="12" key="1">
    <citation type="submission" date="2019-08" db="EMBL/GenBank/DDBJ databases">
        <title>The genome of the North American firefly Photinus pyralis.</title>
        <authorList>
            <consortium name="Photinus pyralis genome working group"/>
            <person name="Fallon T.R."/>
            <person name="Sander Lower S.E."/>
            <person name="Weng J.-K."/>
        </authorList>
    </citation>
    <scope>NUCLEOTIDE SEQUENCE</scope>
    <source>
        <strain evidence="12">TRF0915ILg1</strain>
        <tissue evidence="12">Whole body</tissue>
    </source>
</reference>
<name>A0A8K0CBJ0_IGNLU</name>
<keyword evidence="5" id="KW-0677">Repeat</keyword>
<dbReference type="PANTHER" id="PTHR45928:SF1">
    <property type="entry name" value="RE38146P"/>
    <property type="match status" value="1"/>
</dbReference>
<evidence type="ECO:0000256" key="5">
    <source>
        <dbReference type="ARBA" id="ARBA00022737"/>
    </source>
</evidence>
<keyword evidence="6" id="KW-0999">Mitochondrion inner membrane</keyword>
<evidence type="ECO:0000256" key="8">
    <source>
        <dbReference type="ARBA" id="ARBA00023128"/>
    </source>
</evidence>
<evidence type="ECO:0000313" key="13">
    <source>
        <dbReference type="Proteomes" id="UP000801492"/>
    </source>
</evidence>
<organism evidence="12 13">
    <name type="scientific">Ignelater luminosus</name>
    <name type="common">Cucubano</name>
    <name type="synonym">Pyrophorus luminosus</name>
    <dbReference type="NCBI Taxonomy" id="2038154"/>
    <lineage>
        <taxon>Eukaryota</taxon>
        <taxon>Metazoa</taxon>
        <taxon>Ecdysozoa</taxon>
        <taxon>Arthropoda</taxon>
        <taxon>Hexapoda</taxon>
        <taxon>Insecta</taxon>
        <taxon>Pterygota</taxon>
        <taxon>Neoptera</taxon>
        <taxon>Endopterygota</taxon>
        <taxon>Coleoptera</taxon>
        <taxon>Polyphaga</taxon>
        <taxon>Elateriformia</taxon>
        <taxon>Elateroidea</taxon>
        <taxon>Elateridae</taxon>
        <taxon>Agrypninae</taxon>
        <taxon>Pyrophorini</taxon>
        <taxon>Ignelater</taxon>
    </lineage>
</organism>
<dbReference type="AlphaFoldDB" id="A0A8K0CBJ0"/>
<keyword evidence="8" id="KW-0496">Mitochondrion</keyword>
<keyword evidence="13" id="KW-1185">Reference proteome</keyword>
<dbReference type="OrthoDB" id="6703404at2759"/>
<evidence type="ECO:0000256" key="11">
    <source>
        <dbReference type="RuleBase" id="RU000488"/>
    </source>
</evidence>
<evidence type="ECO:0000256" key="4">
    <source>
        <dbReference type="ARBA" id="ARBA00022692"/>
    </source>
</evidence>
<dbReference type="InterPro" id="IPR023395">
    <property type="entry name" value="MCP_dom_sf"/>
</dbReference>
<evidence type="ECO:0000256" key="2">
    <source>
        <dbReference type="ARBA" id="ARBA00006375"/>
    </source>
</evidence>
<evidence type="ECO:0000256" key="6">
    <source>
        <dbReference type="ARBA" id="ARBA00022792"/>
    </source>
</evidence>
<dbReference type="SUPFAM" id="SSF103506">
    <property type="entry name" value="Mitochondrial carrier"/>
    <property type="match status" value="1"/>
</dbReference>
<dbReference type="PROSITE" id="PS50920">
    <property type="entry name" value="SOLCAR"/>
    <property type="match status" value="3"/>
</dbReference>
<keyword evidence="9 10" id="KW-0472">Membrane</keyword>
<comment type="caution">
    <text evidence="12">The sequence shown here is derived from an EMBL/GenBank/DDBJ whole genome shotgun (WGS) entry which is preliminary data.</text>
</comment>
<protein>
    <recommendedName>
        <fullName evidence="14">Solute carrier family 25 member 35</fullName>
    </recommendedName>
</protein>
<gene>
    <name evidence="12" type="ORF">ILUMI_25539</name>
</gene>
<dbReference type="EMBL" id="VTPC01090934">
    <property type="protein sequence ID" value="KAF2880645.1"/>
    <property type="molecule type" value="Genomic_DNA"/>
</dbReference>
<comment type="similarity">
    <text evidence="2 11">Belongs to the mitochondrial carrier (TC 2.A.29) family.</text>
</comment>
<keyword evidence="7" id="KW-1133">Transmembrane helix</keyword>
<dbReference type="InterPro" id="IPR018108">
    <property type="entry name" value="MCP_transmembrane"/>
</dbReference>
<dbReference type="PANTHER" id="PTHR45928">
    <property type="entry name" value="RE38146P"/>
    <property type="match status" value="1"/>
</dbReference>
<evidence type="ECO:0008006" key="14">
    <source>
        <dbReference type="Google" id="ProtNLM"/>
    </source>
</evidence>